<proteinExistence type="predicted"/>
<dbReference type="PANTHER" id="PTHR34187:SF2">
    <property type="entry name" value="DUF202 DOMAIN-CONTAINING PROTEIN"/>
    <property type="match status" value="1"/>
</dbReference>
<dbReference type="InterPro" id="IPR052053">
    <property type="entry name" value="IM_YidH-like"/>
</dbReference>
<dbReference type="InterPro" id="IPR003807">
    <property type="entry name" value="DUF202"/>
</dbReference>
<comment type="caution">
    <text evidence="8">The sequence shown here is derived from an EMBL/GenBank/DDBJ whole genome shotgun (WGS) entry which is preliminary data.</text>
</comment>
<evidence type="ECO:0000256" key="2">
    <source>
        <dbReference type="ARBA" id="ARBA00022475"/>
    </source>
</evidence>
<feature type="domain" description="DUF202" evidence="7">
    <location>
        <begin position="20"/>
        <end position="86"/>
    </location>
</feature>
<feature type="transmembrane region" description="Helical" evidence="6">
    <location>
        <begin position="99"/>
        <end position="120"/>
    </location>
</feature>
<dbReference type="PANTHER" id="PTHR34187">
    <property type="entry name" value="FGR18P"/>
    <property type="match status" value="1"/>
</dbReference>
<evidence type="ECO:0000256" key="3">
    <source>
        <dbReference type="ARBA" id="ARBA00022692"/>
    </source>
</evidence>
<keyword evidence="9" id="KW-1185">Reference proteome</keyword>
<reference evidence="8 9" key="1">
    <citation type="submission" date="2023-11" db="EMBL/GenBank/DDBJ databases">
        <authorList>
            <person name="Val-Calvo J."/>
            <person name="Scortti M."/>
            <person name="Vazquez-Boland J."/>
        </authorList>
    </citation>
    <scope>NUCLEOTIDE SEQUENCE [LARGE SCALE GENOMIC DNA]</scope>
    <source>
        <strain evidence="8 9">PAM 2766</strain>
    </source>
</reference>
<keyword evidence="5 6" id="KW-0472">Membrane</keyword>
<evidence type="ECO:0000256" key="4">
    <source>
        <dbReference type="ARBA" id="ARBA00022989"/>
    </source>
</evidence>
<organism evidence="8 9">
    <name type="scientific">Rhodococcus parequi</name>
    <dbReference type="NCBI Taxonomy" id="3137122"/>
    <lineage>
        <taxon>Bacteria</taxon>
        <taxon>Bacillati</taxon>
        <taxon>Actinomycetota</taxon>
        <taxon>Actinomycetes</taxon>
        <taxon>Mycobacteriales</taxon>
        <taxon>Nocardiaceae</taxon>
        <taxon>Rhodococcus</taxon>
    </lineage>
</organism>
<evidence type="ECO:0000256" key="5">
    <source>
        <dbReference type="ARBA" id="ARBA00023136"/>
    </source>
</evidence>
<keyword evidence="3 6" id="KW-0812">Transmembrane</keyword>
<accession>A0ABW9FMN2</accession>
<evidence type="ECO:0000256" key="1">
    <source>
        <dbReference type="ARBA" id="ARBA00004651"/>
    </source>
</evidence>
<feature type="transmembrane region" description="Helical" evidence="6">
    <location>
        <begin position="29"/>
        <end position="50"/>
    </location>
</feature>
<protein>
    <submittedName>
        <fullName evidence="8">DUF202 domain-containing protein</fullName>
    </submittedName>
</protein>
<name>A0ABW9FMN2_9NOCA</name>
<evidence type="ECO:0000259" key="7">
    <source>
        <dbReference type="Pfam" id="PF02656"/>
    </source>
</evidence>
<keyword evidence="2" id="KW-1003">Cell membrane</keyword>
<sequence length="121" mass="12741">MTTHLPEQTVEDAETEPDYRFTLANERTFLAWIRTSFGLLAGGVAVGHLVSPFGSAVATEIVALGCLVLAAVLAVGAFVRWRGVQQAMVRSRALPSSPLMMLLAAGTAIIAVVSTVAMILT</sequence>
<dbReference type="EMBL" id="JBDLNV010000012">
    <property type="protein sequence ID" value="MFM1726539.1"/>
    <property type="molecule type" value="Genomic_DNA"/>
</dbReference>
<evidence type="ECO:0000313" key="8">
    <source>
        <dbReference type="EMBL" id="MFM1726539.1"/>
    </source>
</evidence>
<comment type="subcellular location">
    <subcellularLocation>
        <location evidence="1">Cell membrane</location>
        <topology evidence="1">Multi-pass membrane protein</topology>
    </subcellularLocation>
</comment>
<feature type="transmembrane region" description="Helical" evidence="6">
    <location>
        <begin position="56"/>
        <end position="79"/>
    </location>
</feature>
<dbReference type="Proteomes" id="UP001629745">
    <property type="component" value="Unassembled WGS sequence"/>
</dbReference>
<evidence type="ECO:0000313" key="9">
    <source>
        <dbReference type="Proteomes" id="UP001629745"/>
    </source>
</evidence>
<dbReference type="Pfam" id="PF02656">
    <property type="entry name" value="DUF202"/>
    <property type="match status" value="1"/>
</dbReference>
<dbReference type="RefSeq" id="WP_420166993.1">
    <property type="nucleotide sequence ID" value="NZ_JBDLNV010000012.1"/>
</dbReference>
<evidence type="ECO:0000256" key="6">
    <source>
        <dbReference type="SAM" id="Phobius"/>
    </source>
</evidence>
<gene>
    <name evidence="8" type="ORF">ABEU20_000217</name>
</gene>
<keyword evidence="4 6" id="KW-1133">Transmembrane helix</keyword>